<name>A0A183LQK9_9TREM</name>
<keyword evidence="5" id="KW-0472">Membrane</keyword>
<keyword evidence="4" id="KW-1133">Transmembrane helix</keyword>
<keyword evidence="2" id="KW-1003">Cell membrane</keyword>
<gene>
    <name evidence="7" type="ORF">SMRZ_LOCUS6084</name>
</gene>
<dbReference type="InterPro" id="IPR009539">
    <property type="entry name" value="VANGL"/>
</dbReference>
<evidence type="ECO:0000256" key="3">
    <source>
        <dbReference type="ARBA" id="ARBA00022692"/>
    </source>
</evidence>
<comment type="similarity">
    <text evidence="6">Belongs to the Vang family.</text>
</comment>
<dbReference type="AlphaFoldDB" id="A0A183LQK9"/>
<dbReference type="EMBL" id="UZAI01002210">
    <property type="protein sequence ID" value="VDO69339.1"/>
    <property type="molecule type" value="Genomic_DNA"/>
</dbReference>
<proteinExistence type="inferred from homology"/>
<evidence type="ECO:0000256" key="1">
    <source>
        <dbReference type="ARBA" id="ARBA00004651"/>
    </source>
</evidence>
<keyword evidence="3" id="KW-0812">Transmembrane</keyword>
<evidence type="ECO:0000256" key="2">
    <source>
        <dbReference type="ARBA" id="ARBA00022475"/>
    </source>
</evidence>
<evidence type="ECO:0000313" key="7">
    <source>
        <dbReference type="EMBL" id="VDO69339.1"/>
    </source>
</evidence>
<reference evidence="7 8" key="1">
    <citation type="submission" date="2018-11" db="EMBL/GenBank/DDBJ databases">
        <authorList>
            <consortium name="Pathogen Informatics"/>
        </authorList>
    </citation>
    <scope>NUCLEOTIDE SEQUENCE [LARGE SCALE GENOMIC DNA]</scope>
    <source>
        <strain evidence="7 8">Zambia</strain>
    </source>
</reference>
<sequence length="228" mass="26416">MHNRKTFISYSRLTGCKRYKQSEMTKTVSSSVNLTWPQNKTKRSLAFNFFIDSVTVIVTFSFWLIFLSHWKSDKNVMNFFSDNNEILNYKSNPCGYLQRTTQLTNPFGHRDPSGKILCDEAKKVYIDQQLNKLKTIALDLSIDFVNVHLSIQLTAILLINFKTILDWLSCKYNVHVVRAQDGFSRNYKIGSVNLKSIANYIIKNALVDFKVSLFIVVFVCFLVNIHQC</sequence>
<evidence type="ECO:0000313" key="8">
    <source>
        <dbReference type="Proteomes" id="UP000277204"/>
    </source>
</evidence>
<dbReference type="STRING" id="48269.A0A183LQK9"/>
<accession>A0A183LQK9</accession>
<dbReference type="Pfam" id="PF06638">
    <property type="entry name" value="Strabismus"/>
    <property type="match status" value="1"/>
</dbReference>
<evidence type="ECO:0000256" key="6">
    <source>
        <dbReference type="ARBA" id="ARBA00025718"/>
    </source>
</evidence>
<keyword evidence="8" id="KW-1185">Reference proteome</keyword>
<dbReference type="GO" id="GO:0005886">
    <property type="term" value="C:plasma membrane"/>
    <property type="evidence" value="ECO:0007669"/>
    <property type="project" value="UniProtKB-SubCell"/>
</dbReference>
<protein>
    <submittedName>
        <fullName evidence="7">Uncharacterized protein</fullName>
    </submittedName>
</protein>
<dbReference type="Proteomes" id="UP000277204">
    <property type="component" value="Unassembled WGS sequence"/>
</dbReference>
<comment type="subcellular location">
    <subcellularLocation>
        <location evidence="1">Cell membrane</location>
        <topology evidence="1">Multi-pass membrane protein</topology>
    </subcellularLocation>
</comment>
<evidence type="ECO:0000256" key="5">
    <source>
        <dbReference type="ARBA" id="ARBA00023136"/>
    </source>
</evidence>
<organism evidence="7 8">
    <name type="scientific">Schistosoma margrebowiei</name>
    <dbReference type="NCBI Taxonomy" id="48269"/>
    <lineage>
        <taxon>Eukaryota</taxon>
        <taxon>Metazoa</taxon>
        <taxon>Spiralia</taxon>
        <taxon>Lophotrochozoa</taxon>
        <taxon>Platyhelminthes</taxon>
        <taxon>Trematoda</taxon>
        <taxon>Digenea</taxon>
        <taxon>Strigeidida</taxon>
        <taxon>Schistosomatoidea</taxon>
        <taxon>Schistosomatidae</taxon>
        <taxon>Schistosoma</taxon>
    </lineage>
</organism>
<evidence type="ECO:0000256" key="4">
    <source>
        <dbReference type="ARBA" id="ARBA00022989"/>
    </source>
</evidence>